<evidence type="ECO:0000256" key="5">
    <source>
        <dbReference type="RuleBase" id="RU003690"/>
    </source>
</evidence>
<dbReference type="Gene3D" id="3.20.20.80">
    <property type="entry name" value="Glycosidases"/>
    <property type="match status" value="1"/>
</dbReference>
<gene>
    <name evidence="7" type="ORF">KSF_014950</name>
</gene>
<comment type="caution">
    <text evidence="7">The sequence shown here is derived from an EMBL/GenBank/DDBJ whole genome shotgun (WGS) entry which is preliminary data.</text>
</comment>
<dbReference type="SUPFAM" id="SSF51445">
    <property type="entry name" value="(Trans)glycosidases"/>
    <property type="match status" value="1"/>
</dbReference>
<evidence type="ECO:0000256" key="3">
    <source>
        <dbReference type="ARBA" id="ARBA00023295"/>
    </source>
</evidence>
<dbReference type="InterPro" id="IPR017853">
    <property type="entry name" value="GH"/>
</dbReference>
<dbReference type="InterPro" id="IPR033132">
    <property type="entry name" value="GH_1_N_CS"/>
</dbReference>
<dbReference type="GO" id="GO:0005975">
    <property type="term" value="P:carbohydrate metabolic process"/>
    <property type="evidence" value="ECO:0007669"/>
    <property type="project" value="InterPro"/>
</dbReference>
<dbReference type="Proteomes" id="UP000597444">
    <property type="component" value="Unassembled WGS sequence"/>
</dbReference>
<dbReference type="InterPro" id="IPR001360">
    <property type="entry name" value="Glyco_hydro_1"/>
</dbReference>
<evidence type="ECO:0000256" key="6">
    <source>
        <dbReference type="RuleBase" id="RU004468"/>
    </source>
</evidence>
<evidence type="ECO:0000313" key="7">
    <source>
        <dbReference type="EMBL" id="GHO91447.1"/>
    </source>
</evidence>
<dbReference type="EMBL" id="BNJK01000001">
    <property type="protein sequence ID" value="GHO91447.1"/>
    <property type="molecule type" value="Genomic_DNA"/>
</dbReference>
<dbReference type="PRINTS" id="PR00131">
    <property type="entry name" value="GLHYDRLASE1"/>
</dbReference>
<evidence type="ECO:0000313" key="8">
    <source>
        <dbReference type="Proteomes" id="UP000597444"/>
    </source>
</evidence>
<accession>A0A8J3MZ22</accession>
<evidence type="ECO:0000256" key="1">
    <source>
        <dbReference type="ARBA" id="ARBA00010838"/>
    </source>
</evidence>
<dbReference type="RefSeq" id="WP_220202342.1">
    <property type="nucleotide sequence ID" value="NZ_BNJK01000001.1"/>
</dbReference>
<dbReference type="PROSITE" id="PS00653">
    <property type="entry name" value="GLYCOSYL_HYDROL_F1_2"/>
    <property type="match status" value="1"/>
</dbReference>
<comment type="similarity">
    <text evidence="1 5">Belongs to the glycosyl hydrolase 1 family.</text>
</comment>
<organism evidence="7 8">
    <name type="scientific">Reticulibacter mediterranei</name>
    <dbReference type="NCBI Taxonomy" id="2778369"/>
    <lineage>
        <taxon>Bacteria</taxon>
        <taxon>Bacillati</taxon>
        <taxon>Chloroflexota</taxon>
        <taxon>Ktedonobacteria</taxon>
        <taxon>Ktedonobacterales</taxon>
        <taxon>Reticulibacteraceae</taxon>
        <taxon>Reticulibacter</taxon>
    </lineage>
</organism>
<sequence>MARQHVLRFPQGFLWGTASAAYQCEGGNTNNQWYRWEQQGHILSGEQCARAANWWEGAEQDFELAEQMENNALRLSVEWSRVEPEEGRWDVAAVERYRAMLSDLRQRHIQPVVTLHHFTEPLWFADRGGFTQGDNIRFFTRYVAYIVEALHDLCDFWITINEPNVYAVQGYDLGTFPPGEQSITRTLQVFHNLVLAHVAAFYTIRRLQPGSQIGYCLHYRLFDPANPLSLLDRAVAHAQDTIFNWSMLRAAETGRFHFPVNALVPPIVGASGARDYHGINYYTREMVRFDPSVPAELFGRRFVRPGTIRNDAGLDEDFGEIYPQGLYRVLKDVYKYARGNKPLYITENGFCDSVDSRRPRAILEHLAMVHRAIEEGVPVRGYFHWSLVDNFEWNNGWHARFGLIEINPQTQERIPRRSASMFGEICRANAITEDMVERYAPEALESIFGKADTSQQELPV</sequence>
<dbReference type="PANTHER" id="PTHR10353:SF209">
    <property type="entry name" value="GALACTOLIPID GALACTOSYLTRANSFERASE SFR2, CHLOROPLASTIC"/>
    <property type="match status" value="1"/>
</dbReference>
<dbReference type="PANTHER" id="PTHR10353">
    <property type="entry name" value="GLYCOSYL HYDROLASE"/>
    <property type="match status" value="1"/>
</dbReference>
<dbReference type="PROSITE" id="PS00572">
    <property type="entry name" value="GLYCOSYL_HYDROL_F1_1"/>
    <property type="match status" value="1"/>
</dbReference>
<protein>
    <submittedName>
        <fullName evidence="7">Beta-glucosidase</fullName>
    </submittedName>
</protein>
<dbReference type="GO" id="GO:0008422">
    <property type="term" value="F:beta-glucosidase activity"/>
    <property type="evidence" value="ECO:0007669"/>
    <property type="project" value="TreeGrafter"/>
</dbReference>
<evidence type="ECO:0000256" key="4">
    <source>
        <dbReference type="PROSITE-ProRule" id="PRU10055"/>
    </source>
</evidence>
<feature type="active site" description="Nucleophile" evidence="4">
    <location>
        <position position="347"/>
    </location>
</feature>
<keyword evidence="8" id="KW-1185">Reference proteome</keyword>
<keyword evidence="2 6" id="KW-0378">Hydrolase</keyword>
<dbReference type="Pfam" id="PF00232">
    <property type="entry name" value="Glyco_hydro_1"/>
    <property type="match status" value="1"/>
</dbReference>
<keyword evidence="3 6" id="KW-0326">Glycosidase</keyword>
<proteinExistence type="inferred from homology"/>
<dbReference type="InterPro" id="IPR018120">
    <property type="entry name" value="Glyco_hydro_1_AS"/>
</dbReference>
<dbReference type="AlphaFoldDB" id="A0A8J3MZ22"/>
<reference evidence="7" key="1">
    <citation type="submission" date="2020-10" db="EMBL/GenBank/DDBJ databases">
        <title>Taxonomic study of unclassified bacteria belonging to the class Ktedonobacteria.</title>
        <authorList>
            <person name="Yabe S."/>
            <person name="Wang C.M."/>
            <person name="Zheng Y."/>
            <person name="Sakai Y."/>
            <person name="Cavaletti L."/>
            <person name="Monciardini P."/>
            <person name="Donadio S."/>
        </authorList>
    </citation>
    <scope>NUCLEOTIDE SEQUENCE</scope>
    <source>
        <strain evidence="7">ID150040</strain>
    </source>
</reference>
<evidence type="ECO:0000256" key="2">
    <source>
        <dbReference type="ARBA" id="ARBA00022801"/>
    </source>
</evidence>
<name>A0A8J3MZ22_9CHLR</name>